<evidence type="ECO:0000313" key="2">
    <source>
        <dbReference type="EMBL" id="RAL43217.1"/>
    </source>
</evidence>
<proteinExistence type="predicted"/>
<accession>A0A328DBL2</accession>
<dbReference type="EMBL" id="NQVE01000161">
    <property type="protein sequence ID" value="RAL43217.1"/>
    <property type="molecule type" value="Genomic_DNA"/>
</dbReference>
<feature type="compositionally biased region" description="Pro residues" evidence="1">
    <location>
        <begin position="93"/>
        <end position="105"/>
    </location>
</feature>
<evidence type="ECO:0000256" key="1">
    <source>
        <dbReference type="SAM" id="MobiDB-lite"/>
    </source>
</evidence>
<protein>
    <submittedName>
        <fullName evidence="2">Uncharacterized protein</fullName>
    </submittedName>
</protein>
<dbReference type="AlphaFoldDB" id="A0A328DBL2"/>
<reference evidence="2 3" key="1">
    <citation type="submission" date="2018-06" db="EMBL/GenBank/DDBJ databases">
        <title>The Genome of Cuscuta australis (Dodder) Provides Insight into the Evolution of Plant Parasitism.</title>
        <authorList>
            <person name="Liu H."/>
        </authorList>
    </citation>
    <scope>NUCLEOTIDE SEQUENCE [LARGE SCALE GENOMIC DNA]</scope>
    <source>
        <strain evidence="3">cv. Yunnan</strain>
        <tissue evidence="2">Vines</tissue>
    </source>
</reference>
<comment type="caution">
    <text evidence="2">The sequence shown here is derived from an EMBL/GenBank/DDBJ whole genome shotgun (WGS) entry which is preliminary data.</text>
</comment>
<dbReference type="Proteomes" id="UP000249390">
    <property type="component" value="Unassembled WGS sequence"/>
</dbReference>
<keyword evidence="3" id="KW-1185">Reference proteome</keyword>
<sequence length="125" mass="13754">MRVSSTDSIVKDREPEKNKLMATNRREGKPVGKVGDDADRRPEHQPPHISPMQPLTREAYGGGMYGKDDDEEPPLKKSNPPASQTQSADGPEETPPPPKLQPPPSTGDRDLDITGQSYIQLVCRL</sequence>
<evidence type="ECO:0000313" key="3">
    <source>
        <dbReference type="Proteomes" id="UP000249390"/>
    </source>
</evidence>
<name>A0A328DBL2_9ASTE</name>
<organism evidence="2 3">
    <name type="scientific">Cuscuta australis</name>
    <dbReference type="NCBI Taxonomy" id="267555"/>
    <lineage>
        <taxon>Eukaryota</taxon>
        <taxon>Viridiplantae</taxon>
        <taxon>Streptophyta</taxon>
        <taxon>Embryophyta</taxon>
        <taxon>Tracheophyta</taxon>
        <taxon>Spermatophyta</taxon>
        <taxon>Magnoliopsida</taxon>
        <taxon>eudicotyledons</taxon>
        <taxon>Gunneridae</taxon>
        <taxon>Pentapetalae</taxon>
        <taxon>asterids</taxon>
        <taxon>lamiids</taxon>
        <taxon>Solanales</taxon>
        <taxon>Convolvulaceae</taxon>
        <taxon>Cuscuteae</taxon>
        <taxon>Cuscuta</taxon>
        <taxon>Cuscuta subgen. Grammica</taxon>
        <taxon>Cuscuta sect. Cleistogrammica</taxon>
    </lineage>
</organism>
<gene>
    <name evidence="2" type="ORF">DM860_009999</name>
</gene>
<feature type="compositionally biased region" description="Basic and acidic residues" evidence="1">
    <location>
        <begin position="9"/>
        <end position="46"/>
    </location>
</feature>
<feature type="region of interest" description="Disordered" evidence="1">
    <location>
        <begin position="1"/>
        <end position="116"/>
    </location>
</feature>